<evidence type="ECO:0000313" key="2">
    <source>
        <dbReference type="Proteomes" id="UP001549321"/>
    </source>
</evidence>
<reference evidence="1 2" key="1">
    <citation type="submission" date="2024-06" db="EMBL/GenBank/DDBJ databases">
        <title>Sorghum-associated microbial communities from plants grown in Nebraska, USA.</title>
        <authorList>
            <person name="Schachtman D."/>
        </authorList>
    </citation>
    <scope>NUCLEOTIDE SEQUENCE [LARGE SCALE GENOMIC DNA]</scope>
    <source>
        <strain evidence="1 2">3207</strain>
    </source>
</reference>
<dbReference type="EMBL" id="JBEPSM010000004">
    <property type="protein sequence ID" value="MET4636150.1"/>
    <property type="molecule type" value="Genomic_DNA"/>
</dbReference>
<dbReference type="Proteomes" id="UP001549321">
    <property type="component" value="Unassembled WGS sequence"/>
</dbReference>
<gene>
    <name evidence="1" type="ORF">ABIE08_004108</name>
</gene>
<proteinExistence type="predicted"/>
<evidence type="ECO:0000313" key="1">
    <source>
        <dbReference type="EMBL" id="MET4636150.1"/>
    </source>
</evidence>
<dbReference type="RefSeq" id="WP_354553693.1">
    <property type="nucleotide sequence ID" value="NZ_JBEPSM010000004.1"/>
</dbReference>
<keyword evidence="2" id="KW-1185">Reference proteome</keyword>
<name>A0ABV2R4G9_9HYPH</name>
<comment type="caution">
    <text evidence="1">The sequence shown here is derived from an EMBL/GenBank/DDBJ whole genome shotgun (WGS) entry which is preliminary data.</text>
</comment>
<protein>
    <submittedName>
        <fullName evidence="1">DNA-directed RNA polymerase subunit RPC12/RpoP</fullName>
    </submittedName>
</protein>
<keyword evidence="1" id="KW-0804">Transcription</keyword>
<sequence length="78" mass="8597">MKEVKLELSGDDQPERMDLHAADLQEMFQSDQEGTTLICAACGKPMVEGFPTSFMVMAGVDLVCQHCEARNFLDTTAL</sequence>
<dbReference type="GO" id="GO:0000428">
    <property type="term" value="C:DNA-directed RNA polymerase complex"/>
    <property type="evidence" value="ECO:0007669"/>
    <property type="project" value="UniProtKB-KW"/>
</dbReference>
<accession>A0ABV2R4G9</accession>
<keyword evidence="1" id="KW-0240">DNA-directed RNA polymerase</keyword>
<organism evidence="1 2">
    <name type="scientific">Kaistia defluvii</name>
    <dbReference type="NCBI Taxonomy" id="410841"/>
    <lineage>
        <taxon>Bacteria</taxon>
        <taxon>Pseudomonadati</taxon>
        <taxon>Pseudomonadota</taxon>
        <taxon>Alphaproteobacteria</taxon>
        <taxon>Hyphomicrobiales</taxon>
        <taxon>Kaistiaceae</taxon>
        <taxon>Kaistia</taxon>
    </lineage>
</organism>